<protein>
    <submittedName>
        <fullName evidence="2">Uncharacterized protein</fullName>
    </submittedName>
</protein>
<evidence type="ECO:0000313" key="2">
    <source>
        <dbReference type="EMBL" id="QPH53800.1"/>
    </source>
</evidence>
<name>A0A7S9LRT4_9RHOB</name>
<reference evidence="2 3" key="1">
    <citation type="submission" date="2020-11" db="EMBL/GenBank/DDBJ databases">
        <title>Description of Pontivivens ytuae sp. nov. isolated from deep sea sediment of Mariana Trench.</title>
        <authorList>
            <person name="Wang Z."/>
            <person name="Sun Q.-L."/>
            <person name="Xu X.-D."/>
            <person name="Tang Y.-Z."/>
            <person name="Zhang J."/>
        </authorList>
    </citation>
    <scope>NUCLEOTIDE SEQUENCE [LARGE SCALE GENOMIC DNA]</scope>
    <source>
        <strain evidence="2 3">MT2928</strain>
    </source>
</reference>
<keyword evidence="1" id="KW-0472">Membrane</keyword>
<accession>A0A7S9LRT4</accession>
<dbReference type="AlphaFoldDB" id="A0A7S9LRT4"/>
<proteinExistence type="predicted"/>
<keyword evidence="3" id="KW-1185">Reference proteome</keyword>
<dbReference type="Proteomes" id="UP000594800">
    <property type="component" value="Chromosome"/>
</dbReference>
<evidence type="ECO:0000256" key="1">
    <source>
        <dbReference type="SAM" id="Phobius"/>
    </source>
</evidence>
<dbReference type="RefSeq" id="WP_196103009.1">
    <property type="nucleotide sequence ID" value="NZ_CP064942.1"/>
</dbReference>
<organism evidence="2 3">
    <name type="scientific">Pontivivens ytuae</name>
    <dbReference type="NCBI Taxonomy" id="2789856"/>
    <lineage>
        <taxon>Bacteria</taxon>
        <taxon>Pseudomonadati</taxon>
        <taxon>Pseudomonadota</taxon>
        <taxon>Alphaproteobacteria</taxon>
        <taxon>Rhodobacterales</taxon>
        <taxon>Paracoccaceae</taxon>
        <taxon>Pontivivens</taxon>
    </lineage>
</organism>
<dbReference type="KEGG" id="poz:I0K15_18800"/>
<keyword evidence="1" id="KW-0812">Transmembrane</keyword>
<gene>
    <name evidence="2" type="ORF">I0K15_18800</name>
</gene>
<feature type="transmembrane region" description="Helical" evidence="1">
    <location>
        <begin position="6"/>
        <end position="26"/>
    </location>
</feature>
<dbReference type="EMBL" id="CP064942">
    <property type="protein sequence ID" value="QPH53800.1"/>
    <property type="molecule type" value="Genomic_DNA"/>
</dbReference>
<sequence>MSVTVFLVAIPVIALTLLVLNLWLLFRTPRRDRALGLEAIDMEIVEETNRVNARAQRLNGAMSRSWTGRL</sequence>
<keyword evidence="1" id="KW-1133">Transmembrane helix</keyword>
<evidence type="ECO:0000313" key="3">
    <source>
        <dbReference type="Proteomes" id="UP000594800"/>
    </source>
</evidence>